<evidence type="ECO:0000313" key="2">
    <source>
        <dbReference type="Proteomes" id="UP000234530"/>
    </source>
</evidence>
<accession>A0A2H5F4S5</accession>
<geneLocation type="plasmid" evidence="2">
    <name>ppz01</name>
</geneLocation>
<dbReference type="EMBL" id="CP025431">
    <property type="protein sequence ID" value="AUH66544.1"/>
    <property type="molecule type" value="Genomic_DNA"/>
</dbReference>
<protein>
    <submittedName>
        <fullName evidence="1">Uncharacterized protein</fullName>
    </submittedName>
</protein>
<gene>
    <name evidence="1" type="ORF">CX676_19745</name>
</gene>
<dbReference type="RefSeq" id="WP_101754515.1">
    <property type="nucleotide sequence ID" value="NZ_CP025431.1"/>
</dbReference>
<proteinExistence type="predicted"/>
<keyword evidence="1" id="KW-0614">Plasmid</keyword>
<dbReference type="KEGG" id="pzh:CX676_19745"/>
<sequence>MAQELARAERFSELKLALVDAICALSEHERDLESRPDKTPGDRADISAFFLLRCRLNDAILTLHAVEAGWRSGDAGSVGRIGAALAEIRAIAPAIQQRGSAQAACRRMIDLIEALPVRPGSGGKR</sequence>
<dbReference type="AlphaFoldDB" id="A0A2H5F4S5"/>
<evidence type="ECO:0000313" key="1">
    <source>
        <dbReference type="EMBL" id="AUH66544.1"/>
    </source>
</evidence>
<name>A0A2H5F4S5_9RHOB</name>
<dbReference type="Proteomes" id="UP000234530">
    <property type="component" value="Plasmid pPZ01"/>
</dbReference>
<keyword evidence="2" id="KW-1185">Reference proteome</keyword>
<organism evidence="1 2">
    <name type="scientific">Paracoccus zhejiangensis</name>
    <dbReference type="NCBI Taxonomy" id="1077935"/>
    <lineage>
        <taxon>Bacteria</taxon>
        <taxon>Pseudomonadati</taxon>
        <taxon>Pseudomonadota</taxon>
        <taxon>Alphaproteobacteria</taxon>
        <taxon>Rhodobacterales</taxon>
        <taxon>Paracoccaceae</taxon>
        <taxon>Paracoccus</taxon>
    </lineage>
</organism>
<reference evidence="1 2" key="1">
    <citation type="journal article" date="2013" name="Antonie Van Leeuwenhoek">
        <title>Paracoccus zhejiangensis sp. nov., isolated from activated sludge in wastewater-treatment system.</title>
        <authorList>
            <person name="Wu Z.G."/>
            <person name="Zhang D.F."/>
            <person name="Liu Y.L."/>
            <person name="Wang F."/>
            <person name="Jiang X."/>
            <person name="Li C."/>
            <person name="Li S.P."/>
            <person name="Hong Q."/>
            <person name="Li W.J."/>
        </authorList>
    </citation>
    <scope>NUCLEOTIDE SEQUENCE [LARGE SCALE GENOMIC DNA]</scope>
    <source>
        <strain evidence="1 2">J6</strain>
        <plasmid evidence="2">Plasmid ppz01</plasmid>
    </source>
</reference>